<name>A0ABR3CU07_9PEZI</name>
<evidence type="ECO:0000313" key="3">
    <source>
        <dbReference type="EMBL" id="KAL0264386.1"/>
    </source>
</evidence>
<organism evidence="3 4">
    <name type="scientific">Diplodia seriata</name>
    <dbReference type="NCBI Taxonomy" id="420778"/>
    <lineage>
        <taxon>Eukaryota</taxon>
        <taxon>Fungi</taxon>
        <taxon>Dikarya</taxon>
        <taxon>Ascomycota</taxon>
        <taxon>Pezizomycotina</taxon>
        <taxon>Dothideomycetes</taxon>
        <taxon>Dothideomycetes incertae sedis</taxon>
        <taxon>Botryosphaeriales</taxon>
        <taxon>Botryosphaeriaceae</taxon>
        <taxon>Diplodia</taxon>
    </lineage>
</organism>
<dbReference type="EMBL" id="JAJVCZ030000001">
    <property type="protein sequence ID" value="KAL0264386.1"/>
    <property type="molecule type" value="Genomic_DNA"/>
</dbReference>
<protein>
    <submittedName>
        <fullName evidence="3">Uncharacterized protein</fullName>
    </submittedName>
</protein>
<feature type="region of interest" description="Disordered" evidence="1">
    <location>
        <begin position="932"/>
        <end position="953"/>
    </location>
</feature>
<feature type="compositionally biased region" description="Basic and acidic residues" evidence="1">
    <location>
        <begin position="844"/>
        <end position="854"/>
    </location>
</feature>
<keyword evidence="2" id="KW-0472">Membrane</keyword>
<feature type="region of interest" description="Disordered" evidence="1">
    <location>
        <begin position="546"/>
        <end position="633"/>
    </location>
</feature>
<reference evidence="3 4" key="1">
    <citation type="submission" date="2024-02" db="EMBL/GenBank/DDBJ databases">
        <title>De novo assembly and annotation of 12 fungi associated with fruit tree decline syndrome in Ontario, Canada.</title>
        <authorList>
            <person name="Sulman M."/>
            <person name="Ellouze W."/>
            <person name="Ilyukhin E."/>
        </authorList>
    </citation>
    <scope>NUCLEOTIDE SEQUENCE [LARGE SCALE GENOMIC DNA]</scope>
    <source>
        <strain evidence="3 4">FDS-637</strain>
    </source>
</reference>
<feature type="region of interest" description="Disordered" evidence="1">
    <location>
        <begin position="210"/>
        <end position="241"/>
    </location>
</feature>
<evidence type="ECO:0000313" key="4">
    <source>
        <dbReference type="Proteomes" id="UP001430584"/>
    </source>
</evidence>
<feature type="compositionally biased region" description="Polar residues" evidence="1">
    <location>
        <begin position="1035"/>
        <end position="1049"/>
    </location>
</feature>
<feature type="compositionally biased region" description="Polar residues" evidence="1">
    <location>
        <begin position="1093"/>
        <end position="1107"/>
    </location>
</feature>
<feature type="compositionally biased region" description="Basic and acidic residues" evidence="1">
    <location>
        <begin position="707"/>
        <end position="718"/>
    </location>
</feature>
<evidence type="ECO:0000256" key="1">
    <source>
        <dbReference type="SAM" id="MobiDB-lite"/>
    </source>
</evidence>
<feature type="compositionally biased region" description="Basic and acidic residues" evidence="1">
    <location>
        <begin position="864"/>
        <end position="873"/>
    </location>
</feature>
<keyword evidence="2" id="KW-0812">Transmembrane</keyword>
<feature type="region of interest" description="Disordered" evidence="1">
    <location>
        <begin position="1136"/>
        <end position="1179"/>
    </location>
</feature>
<feature type="compositionally biased region" description="Polar residues" evidence="1">
    <location>
        <begin position="719"/>
        <end position="735"/>
    </location>
</feature>
<feature type="compositionally biased region" description="Polar residues" evidence="1">
    <location>
        <begin position="593"/>
        <end position="603"/>
    </location>
</feature>
<feature type="region of interest" description="Disordered" evidence="1">
    <location>
        <begin position="707"/>
        <end position="735"/>
    </location>
</feature>
<comment type="caution">
    <text evidence="3">The sequence shown here is derived from an EMBL/GenBank/DDBJ whole genome shotgun (WGS) entry which is preliminary data.</text>
</comment>
<feature type="compositionally biased region" description="Low complexity" evidence="1">
    <location>
        <begin position="1060"/>
        <end position="1071"/>
    </location>
</feature>
<feature type="compositionally biased region" description="Polar residues" evidence="1">
    <location>
        <begin position="892"/>
        <end position="902"/>
    </location>
</feature>
<feature type="compositionally biased region" description="Polar residues" evidence="1">
    <location>
        <begin position="16"/>
        <end position="39"/>
    </location>
</feature>
<keyword evidence="4" id="KW-1185">Reference proteome</keyword>
<feature type="region of interest" description="Disordered" evidence="1">
    <location>
        <begin position="326"/>
        <end position="364"/>
    </location>
</feature>
<feature type="region of interest" description="Disordered" evidence="1">
    <location>
        <begin position="748"/>
        <end position="905"/>
    </location>
</feature>
<feature type="compositionally biased region" description="Pro residues" evidence="1">
    <location>
        <begin position="620"/>
        <end position="631"/>
    </location>
</feature>
<feature type="region of interest" description="Disordered" evidence="1">
    <location>
        <begin position="145"/>
        <end position="192"/>
    </location>
</feature>
<gene>
    <name evidence="3" type="ORF">SLS55_000335</name>
</gene>
<feature type="transmembrane region" description="Helical" evidence="2">
    <location>
        <begin position="1231"/>
        <end position="1252"/>
    </location>
</feature>
<feature type="compositionally biased region" description="Polar residues" evidence="1">
    <location>
        <begin position="944"/>
        <end position="953"/>
    </location>
</feature>
<evidence type="ECO:0000256" key="2">
    <source>
        <dbReference type="SAM" id="Phobius"/>
    </source>
</evidence>
<feature type="compositionally biased region" description="Polar residues" evidence="1">
    <location>
        <begin position="566"/>
        <end position="576"/>
    </location>
</feature>
<proteinExistence type="predicted"/>
<dbReference type="Proteomes" id="UP001430584">
    <property type="component" value="Unassembled WGS sequence"/>
</dbReference>
<feature type="compositionally biased region" description="Basic and acidic residues" evidence="1">
    <location>
        <begin position="1074"/>
        <end position="1091"/>
    </location>
</feature>
<sequence length="1256" mass="137342">MSTFSETLHERVATPVTPTHSPQPSIRSTSSVRSYTPIHSLSLHDYRKQQGSPRTPEPPGGRRLKRKAAATRLNASEREPLLHRPNPPQLPPSPPSTAHSEPNRREPSSSFTALRVSSFRSLPALQQRPSLGLRDIARLNASSADLPPVNASRTPALPRDFGLGSRKRLPRPKDIEIRRPLATSPIPTEPSSVDLLETAGLASTSTFTLSKFPFPEPPQPRPLNVWPRESHPAPTSSLLDTPPATPALLHFRGTSFDVVNPHNSLYLSNLETPADQDEPNDYFYRSSLDQLLPADMSPESAADEAASRQPPRPLFDDLRSAHASIAKSKFQSPTHTDQPPRDHAEAMLSSGMPAAPSSNKPDRRASLIDRARTVFRKRESKPVQVDQELKGIPYSSTSIAYHAPAKGAFGSSETIVPGNTRVNVTRPSGDTWETLSESGGPQYDQVSMYPETEFDSNSLYFGPLSNRRSVPFGVKNQITDYSGEISYEFEDTPRHSVHTNLSRNPSVDSRGGRTLSKNIDNTLGNIYDQYGGDTTFDATVSTNQLMLDDEDEDDDTIRVPSLRSMVPSSPRTSRISGLSKFDFGLDDVRRSGNPESPVTSPVTPQDGVFPKSLGVMRPSPGKPPNSPPPLAPGELREAHRVYAHVSEDYSNRASSYGDTRKLLGISGNIDAMNRMSVITEGSRLSQGDRLPQSPLQEFIERCDSQRGTPELEHCRDRTQNSLLSSETNASTNSDVSVGGIAFQMPEKENIPSVQSESGLRRQAMVSNAERKSGGSDIPAMWMRSVSPGPRNESPATLASQGTDGDWETLAPTTTPGDHSRRNSTEPALPMQDITPLKRTNTNPWRRDRLAHEDSISPVVTSPSETRDIPKFPRDSQLSFLRQSRFGRDTRRSTVSASNSANSRPFELSAAQVKDLLPFGPNDEIVEEHEMSPLAHRTRSHGLGPSSSTANGSSRVNSFDKFALVGPEANLTGTPMGTGMRFAGSSTVGSTPENVRAYEEIFTSSPPSMSTPARQSLLGRSSNADIYSPTAGHMANTGQFNPFQTPTSYRPSPLTRGSIVSSQSSRAPPLSSYGKEIDELRAASSSRAERYRQLKSSSVGSSMNSTPRMSGLPMPRASVRGMTSPFPLTLRCQESATFTNDRSESGTVVRPGSNRTVEPLQRHSPHLLQLPRPSSSDMTGKINKKKHLSWAIFAMCAWFPPTAMLLFLGAFDGLMFQMSGREVLHVGQFQKKCAMIAFMAEVIVLVLILALWLGHVF</sequence>
<feature type="region of interest" description="Disordered" evidence="1">
    <location>
        <begin position="297"/>
        <end position="316"/>
    </location>
</feature>
<feature type="transmembrane region" description="Helical" evidence="2">
    <location>
        <begin position="1187"/>
        <end position="1210"/>
    </location>
</feature>
<keyword evidence="2" id="KW-1133">Transmembrane helix</keyword>
<feature type="region of interest" description="Disordered" evidence="1">
    <location>
        <begin position="495"/>
        <end position="517"/>
    </location>
</feature>
<accession>A0ABR3CU07</accession>
<feature type="compositionally biased region" description="Polar residues" evidence="1">
    <location>
        <begin position="498"/>
        <end position="507"/>
    </location>
</feature>
<dbReference type="RefSeq" id="XP_066637126.1">
    <property type="nucleotide sequence ID" value="XM_066771847.1"/>
</dbReference>
<feature type="region of interest" description="Disordered" evidence="1">
    <location>
        <begin position="1"/>
        <end position="110"/>
    </location>
</feature>
<feature type="compositionally biased region" description="Polar residues" evidence="1">
    <location>
        <begin position="793"/>
        <end position="802"/>
    </location>
</feature>
<feature type="region of interest" description="Disordered" evidence="1">
    <location>
        <begin position="1029"/>
        <end position="1119"/>
    </location>
</feature>
<dbReference type="GeneID" id="92004420"/>
<feature type="compositionally biased region" description="Pro residues" evidence="1">
    <location>
        <begin position="85"/>
        <end position="95"/>
    </location>
</feature>